<reference evidence="2 3" key="1">
    <citation type="submission" date="2019-07" db="EMBL/GenBank/DDBJ databases">
        <title>The Draft Genome Sequence of Rhizobium tropici SARCC-755 Associated with Superior Nodulation on Pigeonpea (Cajanus cajan (L.) Millsp.).</title>
        <authorList>
            <person name="Bopape F.L."/>
            <person name="Hassen A.I."/>
            <person name="Swanevelder Z.H."/>
            <person name="Gwata E.T."/>
        </authorList>
    </citation>
    <scope>NUCLEOTIDE SEQUENCE [LARGE SCALE GENOMIC DNA]</scope>
    <source>
        <strain evidence="2 3">SARCC-755</strain>
    </source>
</reference>
<evidence type="ECO:0000313" key="3">
    <source>
        <dbReference type="Proteomes" id="UP000323608"/>
    </source>
</evidence>
<keyword evidence="1" id="KW-0812">Transmembrane</keyword>
<organism evidence="2 3">
    <name type="scientific">Rhizobium tropici</name>
    <dbReference type="NCBI Taxonomy" id="398"/>
    <lineage>
        <taxon>Bacteria</taxon>
        <taxon>Pseudomonadati</taxon>
        <taxon>Pseudomonadota</taxon>
        <taxon>Alphaproteobacteria</taxon>
        <taxon>Hyphomicrobiales</taxon>
        <taxon>Rhizobiaceae</taxon>
        <taxon>Rhizobium/Agrobacterium group</taxon>
        <taxon>Rhizobium</taxon>
    </lineage>
</organism>
<feature type="transmembrane region" description="Helical" evidence="1">
    <location>
        <begin position="54"/>
        <end position="76"/>
    </location>
</feature>
<gene>
    <name evidence="2" type="ORF">FP026_25375</name>
</gene>
<dbReference type="Proteomes" id="UP000323608">
    <property type="component" value="Unassembled WGS sequence"/>
</dbReference>
<sequence>MSKRFRPSNGTLYALLLAGQTIAASALFMKVFPIFHDVLTHLGERLTLDIADQISITAVAVTLHCCYWIRLGWVTVTVPFKSTLISHLCIFIGRLSFLFGGALFSAVFFRHVPELDVLPTFEQSAVKLSYIALILFGLFCYSLELDRLGKALEPDPL</sequence>
<dbReference type="EMBL" id="VNIP01000013">
    <property type="protein sequence ID" value="KAA1177228.1"/>
    <property type="molecule type" value="Genomic_DNA"/>
</dbReference>
<proteinExistence type="predicted"/>
<accession>A0A5B0VSF5</accession>
<dbReference type="AlphaFoldDB" id="A0A5B0VSF5"/>
<name>A0A5B0VSF5_RHITR</name>
<dbReference type="OrthoDB" id="8366007at2"/>
<feature type="transmembrane region" description="Helical" evidence="1">
    <location>
        <begin position="128"/>
        <end position="145"/>
    </location>
</feature>
<feature type="transmembrane region" description="Helical" evidence="1">
    <location>
        <begin position="88"/>
        <end position="108"/>
    </location>
</feature>
<dbReference type="RefSeq" id="WP_149637348.1">
    <property type="nucleotide sequence ID" value="NZ_VNIP01000013.1"/>
</dbReference>
<evidence type="ECO:0000313" key="2">
    <source>
        <dbReference type="EMBL" id="KAA1177228.1"/>
    </source>
</evidence>
<keyword evidence="1" id="KW-0472">Membrane</keyword>
<protein>
    <submittedName>
        <fullName evidence="2">Uncharacterized protein</fullName>
    </submittedName>
</protein>
<comment type="caution">
    <text evidence="2">The sequence shown here is derived from an EMBL/GenBank/DDBJ whole genome shotgun (WGS) entry which is preliminary data.</text>
</comment>
<feature type="transmembrane region" description="Helical" evidence="1">
    <location>
        <begin position="12"/>
        <end position="34"/>
    </location>
</feature>
<keyword evidence="1" id="KW-1133">Transmembrane helix</keyword>
<evidence type="ECO:0000256" key="1">
    <source>
        <dbReference type="SAM" id="Phobius"/>
    </source>
</evidence>